<dbReference type="AlphaFoldDB" id="A0A8S4RKZ7"/>
<accession>A0A8S4RKZ7</accession>
<sequence length="131" mass="15083">MMHRLLFLATDRVTSTSTEPQWLKTLRANISRSVQHYGYQDAGPHIRRMVEELSLQAPPWLEELQTFVKSIVQFFGKDKVLQMLEPTIKVIQETYDVKIADVDIDQYGKLLFVTSSLNTILCTVQRCINPG</sequence>
<dbReference type="OrthoDB" id="7488092at2759"/>
<comment type="caution">
    <text evidence="1">The sequence shown here is derived from an EMBL/GenBank/DDBJ whole genome shotgun (WGS) entry which is preliminary data.</text>
</comment>
<keyword evidence="2" id="KW-1185">Reference proteome</keyword>
<organism evidence="1 2">
    <name type="scientific">Pararge aegeria aegeria</name>
    <dbReference type="NCBI Taxonomy" id="348720"/>
    <lineage>
        <taxon>Eukaryota</taxon>
        <taxon>Metazoa</taxon>
        <taxon>Ecdysozoa</taxon>
        <taxon>Arthropoda</taxon>
        <taxon>Hexapoda</taxon>
        <taxon>Insecta</taxon>
        <taxon>Pterygota</taxon>
        <taxon>Neoptera</taxon>
        <taxon>Endopterygota</taxon>
        <taxon>Lepidoptera</taxon>
        <taxon>Glossata</taxon>
        <taxon>Ditrysia</taxon>
        <taxon>Papilionoidea</taxon>
        <taxon>Nymphalidae</taxon>
        <taxon>Satyrinae</taxon>
        <taxon>Satyrini</taxon>
        <taxon>Parargina</taxon>
        <taxon>Pararge</taxon>
    </lineage>
</organism>
<dbReference type="EMBL" id="CAKXAJ010025316">
    <property type="protein sequence ID" value="CAH2238050.1"/>
    <property type="molecule type" value="Genomic_DNA"/>
</dbReference>
<protein>
    <submittedName>
        <fullName evidence="1">Jg21662 protein</fullName>
    </submittedName>
</protein>
<evidence type="ECO:0000313" key="2">
    <source>
        <dbReference type="Proteomes" id="UP000838756"/>
    </source>
</evidence>
<proteinExistence type="predicted"/>
<reference evidence="1" key="1">
    <citation type="submission" date="2022-03" db="EMBL/GenBank/DDBJ databases">
        <authorList>
            <person name="Lindestad O."/>
        </authorList>
    </citation>
    <scope>NUCLEOTIDE SEQUENCE</scope>
</reference>
<gene>
    <name evidence="1" type="primary">jg21662</name>
    <name evidence="1" type="ORF">PAEG_LOCUS15204</name>
</gene>
<name>A0A8S4RKZ7_9NEOP</name>
<dbReference type="Proteomes" id="UP000838756">
    <property type="component" value="Unassembled WGS sequence"/>
</dbReference>
<evidence type="ECO:0000313" key="1">
    <source>
        <dbReference type="EMBL" id="CAH2238050.1"/>
    </source>
</evidence>